<dbReference type="Proteomes" id="UP000094828">
    <property type="component" value="Unassembled WGS sequence"/>
</dbReference>
<evidence type="ECO:0000313" key="2">
    <source>
        <dbReference type="EMBL" id="ODA36679.1"/>
    </source>
</evidence>
<evidence type="ECO:0000256" key="1">
    <source>
        <dbReference type="SAM" id="Phobius"/>
    </source>
</evidence>
<feature type="transmembrane region" description="Helical" evidence="1">
    <location>
        <begin position="113"/>
        <end position="133"/>
    </location>
</feature>
<dbReference type="AlphaFoldDB" id="A0A1C3ETZ2"/>
<proteinExistence type="predicted"/>
<organism evidence="2 3">
    <name type="scientific">Planctopirus hydrillae</name>
    <dbReference type="NCBI Taxonomy" id="1841610"/>
    <lineage>
        <taxon>Bacteria</taxon>
        <taxon>Pseudomonadati</taxon>
        <taxon>Planctomycetota</taxon>
        <taxon>Planctomycetia</taxon>
        <taxon>Planctomycetales</taxon>
        <taxon>Planctomycetaceae</taxon>
        <taxon>Planctopirus</taxon>
    </lineage>
</organism>
<dbReference type="STRING" id="1841610.A6X21_15700"/>
<keyword evidence="3" id="KW-1185">Reference proteome</keyword>
<comment type="caution">
    <text evidence="2">The sequence shown here is derived from an EMBL/GenBank/DDBJ whole genome shotgun (WGS) entry which is preliminary data.</text>
</comment>
<keyword evidence="1" id="KW-0812">Transmembrane</keyword>
<dbReference type="OrthoDB" id="213493at2"/>
<reference evidence="2 3" key="1">
    <citation type="submission" date="2016-05" db="EMBL/GenBank/DDBJ databases">
        <title>Genomic and physiological characterization of Planctopirus sp. isolated from fresh water lake.</title>
        <authorList>
            <person name="Subhash Y."/>
            <person name="Ramana C."/>
        </authorList>
    </citation>
    <scope>NUCLEOTIDE SEQUENCE [LARGE SCALE GENOMIC DNA]</scope>
    <source>
        <strain evidence="2 3">JC280</strain>
    </source>
</reference>
<keyword evidence="1" id="KW-0472">Membrane</keyword>
<feature type="transmembrane region" description="Helical" evidence="1">
    <location>
        <begin position="30"/>
        <end position="49"/>
    </location>
</feature>
<sequence length="143" mass="15424">MNSSPQAAESSVTDTSRLTPEKLQIRWKGFAPTVIIASGFALGGLYALGTRGGTQGLWMMLILGVTLGLTMTAAGMSWAGTIALAENAKKGLLFVLFPPYTLWRVIVRYDIFWQSMLVFVLGLIISFGCVWIASEGLKSQFAG</sequence>
<gene>
    <name evidence="2" type="ORF">A6X21_15700</name>
</gene>
<protein>
    <submittedName>
        <fullName evidence="2">Uncharacterized protein</fullName>
    </submittedName>
</protein>
<feature type="transmembrane region" description="Helical" evidence="1">
    <location>
        <begin position="55"/>
        <end position="79"/>
    </location>
</feature>
<name>A0A1C3ETZ2_9PLAN</name>
<evidence type="ECO:0000313" key="3">
    <source>
        <dbReference type="Proteomes" id="UP000094828"/>
    </source>
</evidence>
<dbReference type="RefSeq" id="WP_068845351.1">
    <property type="nucleotide sequence ID" value="NZ_LYDR01000005.1"/>
</dbReference>
<accession>A0A1C3ETZ2</accession>
<dbReference type="EMBL" id="LYDR01000005">
    <property type="protein sequence ID" value="ODA36679.1"/>
    <property type="molecule type" value="Genomic_DNA"/>
</dbReference>
<keyword evidence="1" id="KW-1133">Transmembrane helix</keyword>